<dbReference type="Gene3D" id="3.30.950.10">
    <property type="entry name" value="Methyltransferase, Cobalt-precorrin-4 Transmethylase, Domain 2"/>
    <property type="match status" value="1"/>
</dbReference>
<dbReference type="FunFam" id="3.40.1010.10:FF:000001">
    <property type="entry name" value="Siroheme synthase"/>
    <property type="match status" value="1"/>
</dbReference>
<dbReference type="PANTHER" id="PTHR45790:SF3">
    <property type="entry name" value="S-ADENOSYL-L-METHIONINE-DEPENDENT UROPORPHYRINOGEN III METHYLTRANSFERASE, CHLOROPLASTIC"/>
    <property type="match status" value="1"/>
</dbReference>
<dbReference type="GO" id="GO:0004851">
    <property type="term" value="F:uroporphyrin-III C-methyltransferase activity"/>
    <property type="evidence" value="ECO:0007669"/>
    <property type="project" value="UniProtKB-EC"/>
</dbReference>
<evidence type="ECO:0000256" key="4">
    <source>
        <dbReference type="ARBA" id="ARBA00022691"/>
    </source>
</evidence>
<dbReference type="SUPFAM" id="SSF53790">
    <property type="entry name" value="Tetrapyrrole methylase"/>
    <property type="match status" value="1"/>
</dbReference>
<dbReference type="InterPro" id="IPR050161">
    <property type="entry name" value="Siro_Cobalamin_biosynth"/>
</dbReference>
<dbReference type="Proteomes" id="UP000290567">
    <property type="component" value="Unassembled WGS sequence"/>
</dbReference>
<accession>A0A4P5PBI3</accession>
<dbReference type="GO" id="GO:0032259">
    <property type="term" value="P:methylation"/>
    <property type="evidence" value="ECO:0007669"/>
    <property type="project" value="UniProtKB-KW"/>
</dbReference>
<proteinExistence type="predicted"/>
<keyword evidence="4" id="KW-0949">S-adenosyl-L-methionine</keyword>
<evidence type="ECO:0000256" key="3">
    <source>
        <dbReference type="ARBA" id="ARBA00022679"/>
    </source>
</evidence>
<dbReference type="OrthoDB" id="9815856at2"/>
<keyword evidence="3" id="KW-0808">Transferase</keyword>
<sequence length="314" mass="35501">MISFVGAGPGDIELLTVKGQRLLQEADAVIYDRLVNPLLLFHCQKTCQFIYVGKTPYQETMKQEAINQLLIDTHQKHFRIVRLKGGDPVIFGRLTEELETVSAAEIPFEVVPGITSASATAAYNGISLTERGKARSVIFMTGHLKDNDQQTFPVLGQKQTICLYMGMEALPKFITHLQEQGFTRNTDIAVISWGTYGRQQKVVGDFTDIEAKIKRAGIKNPAMTFIGEAVQAEASFSWFDQLPKFGEYILLVASKAPTMEELRTFTSQGADIWWHQVGEHRDTRFDEVSERFLSEHSFYQVLFMDEQAKKAYED</sequence>
<dbReference type="RefSeq" id="WP_146623784.1">
    <property type="nucleotide sequence ID" value="NZ_BJCC01000031.1"/>
</dbReference>
<dbReference type="InterPro" id="IPR006366">
    <property type="entry name" value="CobA/CysG_C"/>
</dbReference>
<dbReference type="InterPro" id="IPR035996">
    <property type="entry name" value="4pyrrol_Methylase_sf"/>
</dbReference>
<evidence type="ECO:0000313" key="7">
    <source>
        <dbReference type="EMBL" id="GCF95390.1"/>
    </source>
</evidence>
<dbReference type="InterPro" id="IPR014776">
    <property type="entry name" value="4pyrrole_Mease_sub2"/>
</dbReference>
<keyword evidence="8" id="KW-1185">Reference proteome</keyword>
<dbReference type="GO" id="GO:0019354">
    <property type="term" value="P:siroheme biosynthetic process"/>
    <property type="evidence" value="ECO:0007669"/>
    <property type="project" value="InterPro"/>
</dbReference>
<dbReference type="PROSITE" id="PS00839">
    <property type="entry name" value="SUMT_1"/>
    <property type="match status" value="1"/>
</dbReference>
<dbReference type="AlphaFoldDB" id="A0A4P5PBI3"/>
<dbReference type="CDD" id="cd11642">
    <property type="entry name" value="SUMT"/>
    <property type="match status" value="1"/>
</dbReference>
<comment type="caution">
    <text evidence="7">The sequence shown here is derived from an EMBL/GenBank/DDBJ whole genome shotgun (WGS) entry which is preliminary data.</text>
</comment>
<dbReference type="InterPro" id="IPR000878">
    <property type="entry name" value="4pyrrol_Mease"/>
</dbReference>
<evidence type="ECO:0000313" key="8">
    <source>
        <dbReference type="Proteomes" id="UP000290567"/>
    </source>
</evidence>
<keyword evidence="5" id="KW-0627">Porphyrin biosynthesis</keyword>
<dbReference type="EMBL" id="BJCC01000031">
    <property type="protein sequence ID" value="GCF95390.1"/>
    <property type="molecule type" value="Genomic_DNA"/>
</dbReference>
<protein>
    <recommendedName>
        <fullName evidence="1">uroporphyrinogen-III C-methyltransferase</fullName>
        <ecNumber evidence="1">2.1.1.107</ecNumber>
    </recommendedName>
</protein>
<name>A0A4P5PBI3_9ENTE</name>
<evidence type="ECO:0000256" key="1">
    <source>
        <dbReference type="ARBA" id="ARBA00012162"/>
    </source>
</evidence>
<evidence type="ECO:0000256" key="5">
    <source>
        <dbReference type="ARBA" id="ARBA00023244"/>
    </source>
</evidence>
<dbReference type="PANTHER" id="PTHR45790">
    <property type="entry name" value="SIROHEME SYNTHASE-RELATED"/>
    <property type="match status" value="1"/>
</dbReference>
<dbReference type="InterPro" id="IPR003043">
    <property type="entry name" value="Uropor_MeTrfase_CS"/>
</dbReference>
<evidence type="ECO:0000256" key="2">
    <source>
        <dbReference type="ARBA" id="ARBA00022603"/>
    </source>
</evidence>
<dbReference type="NCBIfam" id="NF004790">
    <property type="entry name" value="PRK06136.1"/>
    <property type="match status" value="1"/>
</dbReference>
<dbReference type="NCBIfam" id="TIGR01469">
    <property type="entry name" value="cobA_cysG_Cterm"/>
    <property type="match status" value="1"/>
</dbReference>
<dbReference type="InterPro" id="IPR014777">
    <property type="entry name" value="4pyrrole_Mease_sub1"/>
</dbReference>
<dbReference type="Gene3D" id="3.40.1010.10">
    <property type="entry name" value="Cobalt-precorrin-4 Transmethylase, Domain 1"/>
    <property type="match status" value="1"/>
</dbReference>
<feature type="domain" description="Tetrapyrrole methylase" evidence="6">
    <location>
        <begin position="1"/>
        <end position="208"/>
    </location>
</feature>
<reference evidence="8" key="1">
    <citation type="submission" date="2019-02" db="EMBL/GenBank/DDBJ databases">
        <title>Draft genome sequence of Enterococcus sp. Gos25-1.</title>
        <authorList>
            <person name="Tanaka N."/>
            <person name="Shiwa Y."/>
            <person name="Fujita N."/>
        </authorList>
    </citation>
    <scope>NUCLEOTIDE SEQUENCE [LARGE SCALE GENOMIC DNA]</scope>
    <source>
        <strain evidence="8">Gos25-1</strain>
    </source>
</reference>
<evidence type="ECO:0000259" key="6">
    <source>
        <dbReference type="Pfam" id="PF00590"/>
    </source>
</evidence>
<dbReference type="Pfam" id="PF00590">
    <property type="entry name" value="TP_methylase"/>
    <property type="match status" value="1"/>
</dbReference>
<gene>
    <name evidence="7" type="ORF">NRIC_32810</name>
</gene>
<keyword evidence="2" id="KW-0489">Methyltransferase</keyword>
<dbReference type="EC" id="2.1.1.107" evidence="1"/>
<organism evidence="7 8">
    <name type="scientific">Enterococcus florum</name>
    <dbReference type="NCBI Taxonomy" id="2480627"/>
    <lineage>
        <taxon>Bacteria</taxon>
        <taxon>Bacillati</taxon>
        <taxon>Bacillota</taxon>
        <taxon>Bacilli</taxon>
        <taxon>Lactobacillales</taxon>
        <taxon>Enterococcaceae</taxon>
        <taxon>Enterococcus</taxon>
    </lineage>
</organism>